<keyword evidence="3" id="KW-1185">Reference proteome</keyword>
<evidence type="ECO:0000256" key="1">
    <source>
        <dbReference type="SAM" id="MobiDB-lite"/>
    </source>
</evidence>
<dbReference type="Proteomes" id="UP000265520">
    <property type="component" value="Unassembled WGS sequence"/>
</dbReference>
<organism evidence="2 3">
    <name type="scientific">Trifolium medium</name>
    <dbReference type="NCBI Taxonomy" id="97028"/>
    <lineage>
        <taxon>Eukaryota</taxon>
        <taxon>Viridiplantae</taxon>
        <taxon>Streptophyta</taxon>
        <taxon>Embryophyta</taxon>
        <taxon>Tracheophyta</taxon>
        <taxon>Spermatophyta</taxon>
        <taxon>Magnoliopsida</taxon>
        <taxon>eudicotyledons</taxon>
        <taxon>Gunneridae</taxon>
        <taxon>Pentapetalae</taxon>
        <taxon>rosids</taxon>
        <taxon>fabids</taxon>
        <taxon>Fabales</taxon>
        <taxon>Fabaceae</taxon>
        <taxon>Papilionoideae</taxon>
        <taxon>50 kb inversion clade</taxon>
        <taxon>NPAAA clade</taxon>
        <taxon>Hologalegina</taxon>
        <taxon>IRL clade</taxon>
        <taxon>Trifolieae</taxon>
        <taxon>Trifolium</taxon>
    </lineage>
</organism>
<reference evidence="2 3" key="1">
    <citation type="journal article" date="2018" name="Front. Plant Sci.">
        <title>Red Clover (Trifolium pratense) and Zigzag Clover (T. medium) - A Picture of Genomic Similarities and Differences.</title>
        <authorList>
            <person name="Dluhosova J."/>
            <person name="Istvanek J."/>
            <person name="Nedelnik J."/>
            <person name="Repkova J."/>
        </authorList>
    </citation>
    <scope>NUCLEOTIDE SEQUENCE [LARGE SCALE GENOMIC DNA]</scope>
    <source>
        <strain evidence="3">cv. 10/8</strain>
        <tissue evidence="2">Leaf</tissue>
    </source>
</reference>
<protein>
    <submittedName>
        <fullName evidence="2">Uncharacterized protein</fullName>
    </submittedName>
</protein>
<evidence type="ECO:0000313" key="3">
    <source>
        <dbReference type="Proteomes" id="UP000265520"/>
    </source>
</evidence>
<evidence type="ECO:0000313" key="2">
    <source>
        <dbReference type="EMBL" id="MCI26134.1"/>
    </source>
</evidence>
<dbReference type="AlphaFoldDB" id="A0A392QQM2"/>
<accession>A0A392QQM2</accession>
<sequence>KANKDEVLAELMEVSKALGEIIRISTTRKIHVDNLIKYMTQEAKETGNEEGEAEKDTAESSHSGQF</sequence>
<proteinExistence type="predicted"/>
<name>A0A392QQM2_9FABA</name>
<comment type="caution">
    <text evidence="2">The sequence shown here is derived from an EMBL/GenBank/DDBJ whole genome shotgun (WGS) entry which is preliminary data.</text>
</comment>
<dbReference type="EMBL" id="LXQA010151494">
    <property type="protein sequence ID" value="MCI26134.1"/>
    <property type="molecule type" value="Genomic_DNA"/>
</dbReference>
<feature type="non-terminal residue" evidence="2">
    <location>
        <position position="1"/>
    </location>
</feature>
<feature type="region of interest" description="Disordered" evidence="1">
    <location>
        <begin position="43"/>
        <end position="66"/>
    </location>
</feature>